<dbReference type="SMART" id="SM00028">
    <property type="entry name" value="TPR"/>
    <property type="match status" value="3"/>
</dbReference>
<dbReference type="PANTHER" id="PTHR44943">
    <property type="entry name" value="CELLULOSE SYNTHASE OPERON PROTEIN C"/>
    <property type="match status" value="1"/>
</dbReference>
<evidence type="ECO:0000256" key="4">
    <source>
        <dbReference type="SAM" id="MobiDB-lite"/>
    </source>
</evidence>
<gene>
    <name evidence="5" type="ORF">ACFVKH_07055</name>
</gene>
<comment type="caution">
    <text evidence="5">The sequence shown here is derived from an EMBL/GenBank/DDBJ whole genome shotgun (WGS) entry which is preliminary data.</text>
</comment>
<protein>
    <submittedName>
        <fullName evidence="5">Tetratricopeptide repeat protein</fullName>
    </submittedName>
</protein>
<organism evidence="5 6">
    <name type="scientific">Almyronema epifaneia S1</name>
    <dbReference type="NCBI Taxonomy" id="2991925"/>
    <lineage>
        <taxon>Bacteria</taxon>
        <taxon>Bacillati</taxon>
        <taxon>Cyanobacteriota</taxon>
        <taxon>Cyanophyceae</taxon>
        <taxon>Nodosilineales</taxon>
        <taxon>Nodosilineaceae</taxon>
        <taxon>Almyronema</taxon>
        <taxon>Almyronema epifaneia</taxon>
    </lineage>
</organism>
<feature type="compositionally biased region" description="Polar residues" evidence="4">
    <location>
        <begin position="258"/>
        <end position="269"/>
    </location>
</feature>
<reference evidence="5 6" key="1">
    <citation type="submission" date="2024-10" db="EMBL/GenBank/DDBJ databases">
        <authorList>
            <person name="Ratan Roy A."/>
            <person name="Morales Sandoval P.H."/>
            <person name="De Los Santos Villalobos S."/>
            <person name="Chakraborty S."/>
            <person name="Mukherjee J."/>
        </authorList>
    </citation>
    <scope>NUCLEOTIDE SEQUENCE [LARGE SCALE GENOMIC DNA]</scope>
    <source>
        <strain evidence="5 6">S1</strain>
    </source>
</reference>
<sequence length="297" mass="31994">MAIKRNRWLIVSVLVVAVAAFLALSLLPIFSATTGRRQAASSTAQSADALAAQREELETRAKGYELVLQREPDNQTALRGLVEARIQLQDVEGVIEPLEKLAELNPDIPDYQVLLGQTKQRVGDLEGAAQAYRAVLSSAPGNMNALQGLVALLIQQERPQAAVGLLQDTLKTAEQANQVQANSIDTTSVQLLLGQVYAEEDRLDEAIAIYDEAIKQNSQDFRPLLAKALVLQEQGKNDEAKPLFANALALAPDQFKDQIQQLSQGQTPTPEGVSPPAAADSEPEAEATPTEEAEVGQ</sequence>
<evidence type="ECO:0000313" key="5">
    <source>
        <dbReference type="EMBL" id="MFE4106025.1"/>
    </source>
</evidence>
<dbReference type="SUPFAM" id="SSF48452">
    <property type="entry name" value="TPR-like"/>
    <property type="match status" value="1"/>
</dbReference>
<dbReference type="EMBL" id="JBHZOL010000046">
    <property type="protein sequence ID" value="MFE4106025.1"/>
    <property type="molecule type" value="Genomic_DNA"/>
</dbReference>
<dbReference type="Gene3D" id="1.25.40.10">
    <property type="entry name" value="Tetratricopeptide repeat domain"/>
    <property type="match status" value="2"/>
</dbReference>
<keyword evidence="6" id="KW-1185">Reference proteome</keyword>
<dbReference type="InterPro" id="IPR019734">
    <property type="entry name" value="TPR_rpt"/>
</dbReference>
<proteinExistence type="predicted"/>
<feature type="region of interest" description="Disordered" evidence="4">
    <location>
        <begin position="258"/>
        <end position="297"/>
    </location>
</feature>
<feature type="repeat" description="TPR" evidence="3">
    <location>
        <begin position="187"/>
        <end position="220"/>
    </location>
</feature>
<dbReference type="RefSeq" id="WP_377963378.1">
    <property type="nucleotide sequence ID" value="NZ_JBHZOL010000046.1"/>
</dbReference>
<dbReference type="InterPro" id="IPR051685">
    <property type="entry name" value="Ycf3/AcsC/BcsC/TPR_MFPF"/>
</dbReference>
<evidence type="ECO:0000256" key="2">
    <source>
        <dbReference type="ARBA" id="ARBA00022803"/>
    </source>
</evidence>
<dbReference type="InterPro" id="IPR011990">
    <property type="entry name" value="TPR-like_helical_dom_sf"/>
</dbReference>
<keyword evidence="2 3" id="KW-0802">TPR repeat</keyword>
<evidence type="ECO:0000256" key="3">
    <source>
        <dbReference type="PROSITE-ProRule" id="PRU00339"/>
    </source>
</evidence>
<feature type="compositionally biased region" description="Acidic residues" evidence="4">
    <location>
        <begin position="281"/>
        <end position="297"/>
    </location>
</feature>
<dbReference type="PROSITE" id="PS50005">
    <property type="entry name" value="TPR"/>
    <property type="match status" value="1"/>
</dbReference>
<evidence type="ECO:0000313" key="6">
    <source>
        <dbReference type="Proteomes" id="UP001600165"/>
    </source>
</evidence>
<dbReference type="PANTHER" id="PTHR44943:SF8">
    <property type="entry name" value="TPR REPEAT-CONTAINING PROTEIN MJ0263"/>
    <property type="match status" value="1"/>
</dbReference>
<name>A0ABW6ICX3_9CYAN</name>
<keyword evidence="1" id="KW-0677">Repeat</keyword>
<dbReference type="Pfam" id="PF13429">
    <property type="entry name" value="TPR_15"/>
    <property type="match status" value="1"/>
</dbReference>
<dbReference type="Proteomes" id="UP001600165">
    <property type="component" value="Unassembled WGS sequence"/>
</dbReference>
<accession>A0ABW6ICX3</accession>
<evidence type="ECO:0000256" key="1">
    <source>
        <dbReference type="ARBA" id="ARBA00022737"/>
    </source>
</evidence>